<dbReference type="RefSeq" id="XP_001305897.1">
    <property type="nucleotide sequence ID" value="XM_001305896.1"/>
</dbReference>
<name>A2FQ60_TRIV3</name>
<reference evidence="1" key="2">
    <citation type="journal article" date="2007" name="Science">
        <title>Draft genome sequence of the sexually transmitted pathogen Trichomonas vaginalis.</title>
        <authorList>
            <person name="Carlton J.M."/>
            <person name="Hirt R.P."/>
            <person name="Silva J.C."/>
            <person name="Delcher A.L."/>
            <person name="Schatz M."/>
            <person name="Zhao Q."/>
            <person name="Wortman J.R."/>
            <person name="Bidwell S.L."/>
            <person name="Alsmark U.C.M."/>
            <person name="Besteiro S."/>
            <person name="Sicheritz-Ponten T."/>
            <person name="Noel C.J."/>
            <person name="Dacks J.B."/>
            <person name="Foster P.G."/>
            <person name="Simillion C."/>
            <person name="Van de Peer Y."/>
            <person name="Miranda-Saavedra D."/>
            <person name="Barton G.J."/>
            <person name="Westrop G.D."/>
            <person name="Mueller S."/>
            <person name="Dessi D."/>
            <person name="Fiori P.L."/>
            <person name="Ren Q."/>
            <person name="Paulsen I."/>
            <person name="Zhang H."/>
            <person name="Bastida-Corcuera F.D."/>
            <person name="Simoes-Barbosa A."/>
            <person name="Brown M.T."/>
            <person name="Hayes R.D."/>
            <person name="Mukherjee M."/>
            <person name="Okumura C.Y."/>
            <person name="Schneider R."/>
            <person name="Smith A.J."/>
            <person name="Vanacova S."/>
            <person name="Villalvazo M."/>
            <person name="Haas B.J."/>
            <person name="Pertea M."/>
            <person name="Feldblyum T.V."/>
            <person name="Utterback T.R."/>
            <person name="Shu C.L."/>
            <person name="Osoegawa K."/>
            <person name="de Jong P.J."/>
            <person name="Hrdy I."/>
            <person name="Horvathova L."/>
            <person name="Zubacova Z."/>
            <person name="Dolezal P."/>
            <person name="Malik S.B."/>
            <person name="Logsdon J.M. Jr."/>
            <person name="Henze K."/>
            <person name="Gupta A."/>
            <person name="Wang C.C."/>
            <person name="Dunne R.L."/>
            <person name="Upcroft J.A."/>
            <person name="Upcroft P."/>
            <person name="White O."/>
            <person name="Salzberg S.L."/>
            <person name="Tang P."/>
            <person name="Chiu C.-H."/>
            <person name="Lee Y.-S."/>
            <person name="Embley T.M."/>
            <person name="Coombs G.H."/>
            <person name="Mottram J.C."/>
            <person name="Tachezy J."/>
            <person name="Fraser-Liggett C.M."/>
            <person name="Johnson P.J."/>
        </authorList>
    </citation>
    <scope>NUCLEOTIDE SEQUENCE [LARGE SCALE GENOMIC DNA]</scope>
    <source>
        <strain evidence="1">G3</strain>
    </source>
</reference>
<organism evidence="1 2">
    <name type="scientific">Trichomonas vaginalis (strain ATCC PRA-98 / G3)</name>
    <dbReference type="NCBI Taxonomy" id="412133"/>
    <lineage>
        <taxon>Eukaryota</taxon>
        <taxon>Metamonada</taxon>
        <taxon>Parabasalia</taxon>
        <taxon>Trichomonadida</taxon>
        <taxon>Trichomonadidae</taxon>
        <taxon>Trichomonas</taxon>
    </lineage>
</organism>
<dbReference type="AlphaFoldDB" id="A2FQ60"/>
<protein>
    <submittedName>
        <fullName evidence="1">Uncharacterized protein</fullName>
    </submittedName>
</protein>
<keyword evidence="2" id="KW-1185">Reference proteome</keyword>
<dbReference type="VEuPathDB" id="TrichDB:TVAG_416290"/>
<dbReference type="Proteomes" id="UP000001542">
    <property type="component" value="Unassembled WGS sequence"/>
</dbReference>
<proteinExistence type="predicted"/>
<evidence type="ECO:0000313" key="2">
    <source>
        <dbReference type="Proteomes" id="UP000001542"/>
    </source>
</evidence>
<dbReference type="EMBL" id="DS113938">
    <property type="protein sequence ID" value="EAX92967.1"/>
    <property type="molecule type" value="Genomic_DNA"/>
</dbReference>
<evidence type="ECO:0000313" key="1">
    <source>
        <dbReference type="EMBL" id="EAX92967.1"/>
    </source>
</evidence>
<accession>A2FQ60</accession>
<dbReference type="KEGG" id="tva:4750682"/>
<gene>
    <name evidence="1" type="ORF">TVAG_416290</name>
</gene>
<dbReference type="InParanoid" id="A2FQ60"/>
<reference evidence="1" key="1">
    <citation type="submission" date="2006-10" db="EMBL/GenBank/DDBJ databases">
        <authorList>
            <person name="Amadeo P."/>
            <person name="Zhao Q."/>
            <person name="Wortman J."/>
            <person name="Fraser-Liggett C."/>
            <person name="Carlton J."/>
        </authorList>
    </citation>
    <scope>NUCLEOTIDE SEQUENCE</scope>
    <source>
        <strain evidence="1">G3</strain>
    </source>
</reference>
<sequence length="232" mass="25937">MKNTSDNIHLYGCAYEISLPDDSNNKSYAFECSVSQCKGDEAAFNYWRGDIKVSNLNTSYQYEIENNPAFYIGYPAGTGIMNFTTVSNISGPDGHGMSVYGELNFTKCNFLYIEVGSDVIANDLNEFSYCSIIGNKGYFIFIFKPTIIDCFFDKNTIEHTASNLISSVSPNEPFDLFLSHYADHGCSFVYESKKKAENNFKGDILEHASTFDIVGNAYKLSSCQILSISLHH</sequence>
<dbReference type="VEuPathDB" id="TrichDB:TVAGG3_0748480"/>